<dbReference type="InterPro" id="IPR018511">
    <property type="entry name" value="Hemolysin-typ_Ca-bd_CS"/>
</dbReference>
<evidence type="ECO:0000256" key="1">
    <source>
        <dbReference type="ARBA" id="ARBA00004613"/>
    </source>
</evidence>
<sequence length="662" mass="69980">MISIGGEFITEKFFWEGDATTATIGSSDVFALSNGNLAVVTTGKLRLYDRDAQPITDGVDYFGANPANRGTGLEFAELSNGNIVIAWTVQRDRPDGLGGSQGDILYRIFDAEGVPRSGVLPLNATSNRNDYFHKISAAGDGFVAVWRGFSEEGPGLGEFDAEIFFRRFDDTGLAVPSPQFINTTRIGAQDDPEITTLTTGEIVVVYRSFPADDEDGIEYAILAQVLNPDGSVLIEEFEVNPVSEGFHFNYKVAALADGRFVIQHASRDVPGTEPNGTDLFAQIYGLDRTSAEVRLVKETPVVPIAVTGDVRERSPQVVDIAGGGFFSAWMEEVEDSDNPRREYKVIGQFFDALGESLGEPFEVMRGAAFPREFEMHENKAGGIIVNWTEQFVLSNGAIISNGTARLVEAPSTAGELDQVIRGDERPNTLDGAEGNDTISGREGNDLLRGEDGNDLLQGESGNDTLEGGAGNDTLDGGSGQDRMEGGLGDDTYRIDNRRDVVVEAEGGGTDAILASTAVTLGQAEVEAVTLTGNGNARVIANGYATEITGNAGSNILAGGGGDDTITGGGGVDYFVLQDGDAPGVMSITDFGSSDIIALDDQIFDLGDGTVDVRQVDPGVAAQALARGNVAYDQSTGELRIGGDLVADLGAGTRLTVDDVLLF</sequence>
<accession>A0ABQ4NQ64</accession>
<dbReference type="SUPFAM" id="SSF51120">
    <property type="entry name" value="beta-Roll"/>
    <property type="match status" value="2"/>
</dbReference>
<proteinExistence type="predicted"/>
<keyword evidence="2" id="KW-0964">Secreted</keyword>
<dbReference type="PANTHER" id="PTHR38340">
    <property type="entry name" value="S-LAYER PROTEIN"/>
    <property type="match status" value="1"/>
</dbReference>
<dbReference type="Gene3D" id="2.150.10.10">
    <property type="entry name" value="Serralysin-like metalloprotease, C-terminal"/>
    <property type="match status" value="3"/>
</dbReference>
<name>A0ABQ4NQ64_9RHOB</name>
<dbReference type="EMBL" id="BPFH01000006">
    <property type="protein sequence ID" value="GIT96389.1"/>
    <property type="molecule type" value="Genomic_DNA"/>
</dbReference>
<dbReference type="PRINTS" id="PR00313">
    <property type="entry name" value="CABNDNGRPT"/>
</dbReference>
<evidence type="ECO:0000256" key="3">
    <source>
        <dbReference type="SAM" id="MobiDB-lite"/>
    </source>
</evidence>
<dbReference type="RefSeq" id="WP_220749890.1">
    <property type="nucleotide sequence ID" value="NZ_BPFH01000006.1"/>
</dbReference>
<dbReference type="InterPro" id="IPR011049">
    <property type="entry name" value="Serralysin-like_metalloprot_C"/>
</dbReference>
<dbReference type="InterPro" id="IPR050557">
    <property type="entry name" value="RTX_toxin/Mannuronan_C5-epim"/>
</dbReference>
<evidence type="ECO:0000256" key="2">
    <source>
        <dbReference type="ARBA" id="ARBA00022525"/>
    </source>
</evidence>
<feature type="region of interest" description="Disordered" evidence="3">
    <location>
        <begin position="421"/>
        <end position="491"/>
    </location>
</feature>
<organism evidence="4 5">
    <name type="scientific">Jannaschia pagri</name>
    <dbReference type="NCBI Taxonomy" id="2829797"/>
    <lineage>
        <taxon>Bacteria</taxon>
        <taxon>Pseudomonadati</taxon>
        <taxon>Pseudomonadota</taxon>
        <taxon>Alphaproteobacteria</taxon>
        <taxon>Rhodobacterales</taxon>
        <taxon>Roseobacteraceae</taxon>
        <taxon>Jannaschia</taxon>
    </lineage>
</organism>
<evidence type="ECO:0000313" key="5">
    <source>
        <dbReference type="Proteomes" id="UP000786693"/>
    </source>
</evidence>
<dbReference type="PANTHER" id="PTHR38340:SF1">
    <property type="entry name" value="S-LAYER PROTEIN"/>
    <property type="match status" value="1"/>
</dbReference>
<evidence type="ECO:0008006" key="6">
    <source>
        <dbReference type="Google" id="ProtNLM"/>
    </source>
</evidence>
<feature type="compositionally biased region" description="Basic and acidic residues" evidence="3">
    <location>
        <begin position="442"/>
        <end position="451"/>
    </location>
</feature>
<comment type="caution">
    <text evidence="4">The sequence shown here is derived from an EMBL/GenBank/DDBJ whole genome shotgun (WGS) entry which is preliminary data.</text>
</comment>
<evidence type="ECO:0000313" key="4">
    <source>
        <dbReference type="EMBL" id="GIT96389.1"/>
    </source>
</evidence>
<dbReference type="PROSITE" id="PS00330">
    <property type="entry name" value="HEMOLYSIN_CALCIUM"/>
    <property type="match status" value="2"/>
</dbReference>
<dbReference type="Proteomes" id="UP000786693">
    <property type="component" value="Unassembled WGS sequence"/>
</dbReference>
<keyword evidence="5" id="KW-1185">Reference proteome</keyword>
<protein>
    <recommendedName>
        <fullName evidence="6">Hemolysin-type calcium-binding repeat-containing protein</fullName>
    </recommendedName>
</protein>
<dbReference type="InterPro" id="IPR001343">
    <property type="entry name" value="Hemolysn_Ca-bd"/>
</dbReference>
<dbReference type="Pfam" id="PF00353">
    <property type="entry name" value="HemolysinCabind"/>
    <property type="match status" value="3"/>
</dbReference>
<gene>
    <name evidence="4" type="ORF">JANAI62_30120</name>
</gene>
<reference evidence="4 5" key="1">
    <citation type="submission" date="2021-05" db="EMBL/GenBank/DDBJ databases">
        <title>Bacteria Genome sequencing.</title>
        <authorList>
            <person name="Takabe Y."/>
            <person name="Nakajima Y."/>
            <person name="Suzuki S."/>
            <person name="Shiozaki T."/>
        </authorList>
    </citation>
    <scope>NUCLEOTIDE SEQUENCE [LARGE SCALE GENOMIC DNA]</scope>
    <source>
        <strain evidence="4 5">AI_62</strain>
    </source>
</reference>
<comment type="subcellular location">
    <subcellularLocation>
        <location evidence="1">Secreted</location>
    </subcellularLocation>
</comment>